<dbReference type="EMBL" id="FLQW01006186">
    <property type="protein sequence ID" value="SBT00078.1"/>
    <property type="molecule type" value="Genomic_DNA"/>
</dbReference>
<dbReference type="Proteomes" id="UP000219813">
    <property type="component" value="Chromosome 12"/>
</dbReference>
<dbReference type="InterPro" id="IPR036339">
    <property type="entry name" value="PUB-like_dom_sf"/>
</dbReference>
<accession>A0A1A8X638</accession>
<dbReference type="OrthoDB" id="336240at2759"/>
<dbReference type="RefSeq" id="XP_028863038.1">
    <property type="nucleotide sequence ID" value="XM_029006561.1"/>
</dbReference>
<dbReference type="KEGG" id="pmal:PMUG01_12035600"/>
<sequence length="387" mass="46759">MTDYKTAITSIEEMKNICSELLNAKEDQVYNKLSLYYELEEKLKKVQPVITRIRLRRNETQEEKKIYGEKMIKNVDLLLERYDTLYTIYEEELTVFKENYEIEKNKIIEKKLLQEQVKKEYEEELLNRGRIKTKLEEQEIQLRNQEKLKFIKGKEEQYEKRTNQMETIKELIRQKCYFLYEEICSACDREEAINYIYSQLGVPSDKNKFSSDTVNNGGNPFNCVHLIDCLYLIYKNNEFHLFKEAVKNIIEYLEQLVRNIDNEQLKLINLMNKTFQHNILSKKGTLFVFILIGYSLKRSHDIDYVLKKINREINEENIYIYLEEPNIATDYTKWKKWFDNIQLSINILCTFFRHINKYSDIPDDEKVKSVFLFLKEKFENNFQGEDM</sequence>
<feature type="coiled-coil region" evidence="1">
    <location>
        <begin position="128"/>
        <end position="171"/>
    </location>
</feature>
<evidence type="ECO:0000313" key="5">
    <source>
        <dbReference type="Proteomes" id="UP000219813"/>
    </source>
</evidence>
<protein>
    <submittedName>
        <fullName evidence="2">Uncharacterized protein</fullName>
    </submittedName>
</protein>
<dbReference type="SUPFAM" id="SSF143503">
    <property type="entry name" value="PUG domain-like"/>
    <property type="match status" value="1"/>
</dbReference>
<reference evidence="2" key="1">
    <citation type="submission" date="2016-05" db="EMBL/GenBank/DDBJ databases">
        <authorList>
            <person name="Lavstsen T."/>
            <person name="Jespersen J.S."/>
        </authorList>
    </citation>
    <scope>NUCLEOTIDE SEQUENCE [LARGE SCALE GENOMIC DNA]</scope>
</reference>
<keyword evidence="1" id="KW-0175">Coiled coil</keyword>
<reference evidence="3 5" key="3">
    <citation type="submission" date="2016-06" db="EMBL/GenBank/DDBJ databases">
        <authorList>
            <consortium name="Pathogen Informatics"/>
        </authorList>
    </citation>
    <scope>NUCLEOTIDE SEQUENCE [LARGE SCALE GENOMIC DNA]</scope>
</reference>
<proteinExistence type="predicted"/>
<dbReference type="Gene3D" id="1.20.58.2190">
    <property type="match status" value="1"/>
</dbReference>
<dbReference type="OMA" id="VDCLYLV"/>
<dbReference type="CDD" id="cd09212">
    <property type="entry name" value="PUB"/>
    <property type="match status" value="1"/>
</dbReference>
<keyword evidence="5" id="KW-1185">Reference proteome</keyword>
<evidence type="ECO:0000256" key="1">
    <source>
        <dbReference type="SAM" id="Coils"/>
    </source>
</evidence>
<evidence type="ECO:0000313" key="4">
    <source>
        <dbReference type="Proteomes" id="UP000078597"/>
    </source>
</evidence>
<dbReference type="Proteomes" id="UP000078597">
    <property type="component" value="Unassembled WGS sequence"/>
</dbReference>
<dbReference type="AlphaFoldDB" id="A0A1A8X638"/>
<name>A0A1A8X638_PLAMA</name>
<organism evidence="2 4">
    <name type="scientific">Plasmodium malariae</name>
    <dbReference type="NCBI Taxonomy" id="5858"/>
    <lineage>
        <taxon>Eukaryota</taxon>
        <taxon>Sar</taxon>
        <taxon>Alveolata</taxon>
        <taxon>Apicomplexa</taxon>
        <taxon>Aconoidasida</taxon>
        <taxon>Haemosporida</taxon>
        <taxon>Plasmodiidae</taxon>
        <taxon>Plasmodium</taxon>
        <taxon>Plasmodium (Plasmodium)</taxon>
    </lineage>
</organism>
<dbReference type="EMBL" id="LT594633">
    <property type="protein sequence ID" value="SCO93760.1"/>
    <property type="molecule type" value="Genomic_DNA"/>
</dbReference>
<evidence type="ECO:0000313" key="3">
    <source>
        <dbReference type="EMBL" id="SCO93760.1"/>
    </source>
</evidence>
<dbReference type="VEuPathDB" id="PlasmoDB:PmUG01_12035600"/>
<evidence type="ECO:0000313" key="2">
    <source>
        <dbReference type="EMBL" id="SBT00078.1"/>
    </source>
</evidence>
<dbReference type="GeneID" id="39870346"/>
<gene>
    <name evidence="3" type="primary">PmUG01_12035600</name>
    <name evidence="2" type="ORF">PMALA_074020</name>
    <name evidence="3" type="ORF">PMUG01_12035600</name>
</gene>
<reference evidence="4" key="2">
    <citation type="submission" date="2016-05" db="EMBL/GenBank/DDBJ databases">
        <authorList>
            <person name="Naeem Raeece"/>
        </authorList>
    </citation>
    <scope>NUCLEOTIDE SEQUENCE [LARGE SCALE GENOMIC DNA]</scope>
</reference>